<feature type="region of interest" description="Disordered" evidence="1">
    <location>
        <begin position="228"/>
        <end position="294"/>
    </location>
</feature>
<accession>A0A9X8QZ34</accession>
<evidence type="ECO:0000256" key="1">
    <source>
        <dbReference type="SAM" id="MobiDB-lite"/>
    </source>
</evidence>
<evidence type="ECO:0000313" key="3">
    <source>
        <dbReference type="Proteomes" id="UP000184388"/>
    </source>
</evidence>
<dbReference type="InterPro" id="IPR029030">
    <property type="entry name" value="Caspase-like_dom_sf"/>
</dbReference>
<dbReference type="Proteomes" id="UP000184388">
    <property type="component" value="Unassembled WGS sequence"/>
</dbReference>
<evidence type="ECO:0008006" key="4">
    <source>
        <dbReference type="Google" id="ProtNLM"/>
    </source>
</evidence>
<gene>
    <name evidence="2" type="ORF">SAMN05216268_122157</name>
</gene>
<feature type="region of interest" description="Disordered" evidence="1">
    <location>
        <begin position="330"/>
        <end position="375"/>
    </location>
</feature>
<reference evidence="3" key="1">
    <citation type="submission" date="2016-11" db="EMBL/GenBank/DDBJ databases">
        <authorList>
            <person name="Jaros S."/>
            <person name="Januszkiewicz K."/>
            <person name="Wedrychowicz H."/>
        </authorList>
    </citation>
    <scope>NUCLEOTIDE SEQUENCE [LARGE SCALE GENOMIC DNA]</scope>
    <source>
        <strain evidence="3">CGMCC 4.3555</strain>
    </source>
</reference>
<dbReference type="RefSeq" id="WP_073448601.1">
    <property type="nucleotide sequence ID" value="NZ_FRBK01000022.1"/>
</dbReference>
<dbReference type="NCBIfam" id="NF047832">
    <property type="entry name" value="caspase_w_EACC1"/>
    <property type="match status" value="1"/>
</dbReference>
<organism evidence="2 3">
    <name type="scientific">Streptomyces yunnanensis</name>
    <dbReference type="NCBI Taxonomy" id="156453"/>
    <lineage>
        <taxon>Bacteria</taxon>
        <taxon>Bacillati</taxon>
        <taxon>Actinomycetota</taxon>
        <taxon>Actinomycetes</taxon>
        <taxon>Kitasatosporales</taxon>
        <taxon>Streptomycetaceae</taxon>
        <taxon>Streptomyces</taxon>
    </lineage>
</organism>
<proteinExistence type="predicted"/>
<feature type="compositionally biased region" description="Pro residues" evidence="1">
    <location>
        <begin position="281"/>
        <end position="291"/>
    </location>
</feature>
<protein>
    <recommendedName>
        <fullName evidence="4">Caspase domain-containing protein</fullName>
    </recommendedName>
</protein>
<comment type="caution">
    <text evidence="2">The sequence shown here is derived from an EMBL/GenBank/DDBJ whole genome shotgun (WGS) entry which is preliminary data.</text>
</comment>
<dbReference type="Gene3D" id="3.40.50.1460">
    <property type="match status" value="1"/>
</dbReference>
<name>A0A9X8QZ34_9ACTN</name>
<dbReference type="AlphaFoldDB" id="A0A9X8QZ34"/>
<dbReference type="SUPFAM" id="SSF52129">
    <property type="entry name" value="Caspase-like"/>
    <property type="match status" value="1"/>
</dbReference>
<dbReference type="EMBL" id="FRBK01000022">
    <property type="protein sequence ID" value="SHN18127.1"/>
    <property type="molecule type" value="Genomic_DNA"/>
</dbReference>
<evidence type="ECO:0000313" key="2">
    <source>
        <dbReference type="EMBL" id="SHN18127.1"/>
    </source>
</evidence>
<sequence>MKDPDTDRWFPNGAASRVVLIGTSRFTSPDLENFPSVAGNLQALWTALTHRTQGLLAPEHCRVVADPADPAAVGAALAWAGREAEELLLVYYAGHGIVDDTTGLLHLGLMHTDRDHLGFSAVPIDLVRRHVGEARARARVLVLDCCFSGRAISAMTGPTDLALGQLDLAGTYTLTSTTGHRPSLALPGEPYTAFTGALLDALAAPVPLTLDEIHAQVDRTLLARGLPRPQRRSAGAGGSLVLMRGPSGVAGTHRADATRGASGATGTPGAVPPASFGPGWTVPPPPPPPSRPARRTARPVLIAAAVGGALAVLLTSSLIRGLIVGDDGHASNPAGRGGTSSGSPSGTPGTGSGGDVAPPSADSSPPPSHTPSPSTAKVLYHDRRLTLRAAACLGTPIQALDLDAPSSGPAPFGFSADAELLYTGCLQRNLYGAQAILAPNDGVQVGRADAGTDTAEACQAAAQGNPVGPHPDASKITAGTVWCLVTNRHRVAKVAFTKVNTADDGSGANADNPTFELTATLWDAPAAS</sequence>